<accession>A0A1B1E714</accession>
<name>A0A1B1E714_9APIC</name>
<dbReference type="RefSeq" id="XP_019917490.1">
    <property type="nucleotide sequence ID" value="XM_020062340.1"/>
</dbReference>
<gene>
    <name evidence="2" type="ORF">PCOAH_00055610</name>
</gene>
<dbReference type="GeneID" id="30912295"/>
<protein>
    <submittedName>
        <fullName evidence="2">Uncharacterized protein</fullName>
    </submittedName>
</protein>
<keyword evidence="3" id="KW-1185">Reference proteome</keyword>
<dbReference type="EMBL" id="CP016252">
    <property type="protein sequence ID" value="ANQ10795.1"/>
    <property type="molecule type" value="Genomic_DNA"/>
</dbReference>
<dbReference type="VEuPathDB" id="PlasmoDB:PCOAH_00055610"/>
<evidence type="ECO:0000313" key="2">
    <source>
        <dbReference type="EMBL" id="ANQ10795.1"/>
    </source>
</evidence>
<dbReference type="Proteomes" id="UP000092716">
    <property type="component" value="Chromosome 14"/>
</dbReference>
<evidence type="ECO:0000313" key="3">
    <source>
        <dbReference type="Proteomes" id="UP000092716"/>
    </source>
</evidence>
<organism evidence="2 3">
    <name type="scientific">Plasmodium coatneyi</name>
    <dbReference type="NCBI Taxonomy" id="208452"/>
    <lineage>
        <taxon>Eukaryota</taxon>
        <taxon>Sar</taxon>
        <taxon>Alveolata</taxon>
        <taxon>Apicomplexa</taxon>
        <taxon>Aconoidasida</taxon>
        <taxon>Haemosporida</taxon>
        <taxon>Plasmodiidae</taxon>
        <taxon>Plasmodium</taxon>
    </lineage>
</organism>
<reference evidence="3" key="1">
    <citation type="submission" date="2016-06" db="EMBL/GenBank/DDBJ databases">
        <title>First high quality genome sequence of Plasmodium coatneyi using continuous long reads from single molecule, real-time sequencing.</title>
        <authorList>
            <person name="Chien J.-T."/>
            <person name="Pakala S.B."/>
            <person name="Geraldo J.A."/>
            <person name="Lapp S.A."/>
            <person name="Barnwell J.W."/>
            <person name="Kissinger J.C."/>
            <person name="Galinski M.R."/>
            <person name="Humphrey J.C."/>
        </authorList>
    </citation>
    <scope>NUCLEOTIDE SEQUENCE [LARGE SCALE GENOMIC DNA]</scope>
    <source>
        <strain evidence="3">Hackeri</strain>
    </source>
</reference>
<evidence type="ECO:0000256" key="1">
    <source>
        <dbReference type="SAM" id="MobiDB-lite"/>
    </source>
</evidence>
<sequence>MHLRKEDSSMCEEDEVFSNSTLSDAESSYKFWKNADRGDIFEICEEFESSEDERAVNDMTQNLDATKLYSSVETNTVPIGMGTTMKNDTCVHGERGNPPLRGN</sequence>
<dbReference type="OrthoDB" id="375337at2759"/>
<dbReference type="KEGG" id="pcot:PCOAH_00055610"/>
<proteinExistence type="predicted"/>
<dbReference type="AlphaFoldDB" id="A0A1B1E714"/>
<feature type="region of interest" description="Disordered" evidence="1">
    <location>
        <begin position="78"/>
        <end position="103"/>
    </location>
</feature>